<proteinExistence type="predicted"/>
<dbReference type="RefSeq" id="YP_009189118.1">
    <property type="nucleotide sequence ID" value="NC_028672.1"/>
</dbReference>
<dbReference type="KEGG" id="vg:26523487"/>
<evidence type="ECO:0000313" key="1">
    <source>
        <dbReference type="EMBL" id="AKY04157.1"/>
    </source>
</evidence>
<accession>A0A0K1YAP8</accession>
<gene>
    <name evidence="1" type="ORF">ADU18_0263</name>
</gene>
<reference evidence="1 2" key="1">
    <citation type="submission" date="2015-07" db="EMBL/GenBank/DDBJ databases">
        <title>Complete genome of Cronobacter phage PBES 02.</title>
        <authorList>
            <person name="Myung H."/>
        </authorList>
    </citation>
    <scope>NUCLEOTIDE SEQUENCE [LARGE SCALE GENOMIC DNA]</scope>
</reference>
<organism evidence="1 2">
    <name type="scientific">Cronobacter phage PBES 02</name>
    <dbReference type="NCBI Taxonomy" id="1684115"/>
    <lineage>
        <taxon>Viruses</taxon>
        <taxon>Duplodnaviria</taxon>
        <taxon>Heunggongvirae</taxon>
        <taxon>Uroviricota</taxon>
        <taxon>Caudoviricetes</taxon>
        <taxon>Vequintavirinae</taxon>
        <taxon>Certrevirus</taxon>
        <taxon>Certrevirus PBES02</taxon>
    </lineage>
</organism>
<evidence type="ECO:0000313" key="2">
    <source>
        <dbReference type="Proteomes" id="UP000202736"/>
    </source>
</evidence>
<dbReference type="Proteomes" id="UP000202736">
    <property type="component" value="Segment"/>
</dbReference>
<keyword evidence="2" id="KW-1185">Reference proteome</keyword>
<dbReference type="GeneID" id="26523487"/>
<sequence length="103" mass="12091" precursor="true">MTIVTLICLALAALYCVATHKAALWRKGQKMYGYFEYEYKGEKGSSRDYGAMCEIDMVGAMNYRQELGAVITYEVYDSSEEKIGEIIDQRYYMEQQQNKRRRR</sequence>
<protein>
    <submittedName>
        <fullName evidence="1">Uncharacterized protein</fullName>
    </submittedName>
</protein>
<name>A0A0K1YAP8_9CAUD</name>
<dbReference type="EMBL" id="KT353109">
    <property type="protein sequence ID" value="AKY04157.1"/>
    <property type="molecule type" value="Genomic_DNA"/>
</dbReference>